<dbReference type="Proteomes" id="UP000799441">
    <property type="component" value="Unassembled WGS sequence"/>
</dbReference>
<reference evidence="2" key="1">
    <citation type="journal article" date="2020" name="Stud. Mycol.">
        <title>101 Dothideomycetes genomes: a test case for predicting lifestyles and emergence of pathogens.</title>
        <authorList>
            <person name="Haridas S."/>
            <person name="Albert R."/>
            <person name="Binder M."/>
            <person name="Bloem J."/>
            <person name="Labutti K."/>
            <person name="Salamov A."/>
            <person name="Andreopoulos B."/>
            <person name="Baker S."/>
            <person name="Barry K."/>
            <person name="Bills G."/>
            <person name="Bluhm B."/>
            <person name="Cannon C."/>
            <person name="Castanera R."/>
            <person name="Culley D."/>
            <person name="Daum C."/>
            <person name="Ezra D."/>
            <person name="Gonzalez J."/>
            <person name="Henrissat B."/>
            <person name="Kuo A."/>
            <person name="Liang C."/>
            <person name="Lipzen A."/>
            <person name="Lutzoni F."/>
            <person name="Magnuson J."/>
            <person name="Mondo S."/>
            <person name="Nolan M."/>
            <person name="Ohm R."/>
            <person name="Pangilinan J."/>
            <person name="Park H.-J."/>
            <person name="Ramirez L."/>
            <person name="Alfaro M."/>
            <person name="Sun H."/>
            <person name="Tritt A."/>
            <person name="Yoshinaga Y."/>
            <person name="Zwiers L.-H."/>
            <person name="Turgeon B."/>
            <person name="Goodwin S."/>
            <person name="Spatafora J."/>
            <person name="Crous P."/>
            <person name="Grigoriev I."/>
        </authorList>
    </citation>
    <scope>NUCLEOTIDE SEQUENCE</scope>
    <source>
        <strain evidence="2">CBS 116435</strain>
    </source>
</reference>
<keyword evidence="3" id="KW-1185">Reference proteome</keyword>
<feature type="region of interest" description="Disordered" evidence="1">
    <location>
        <begin position="138"/>
        <end position="180"/>
    </location>
</feature>
<evidence type="ECO:0000313" key="3">
    <source>
        <dbReference type="Proteomes" id="UP000799441"/>
    </source>
</evidence>
<proteinExistence type="predicted"/>
<evidence type="ECO:0000313" key="2">
    <source>
        <dbReference type="EMBL" id="KAF2721133.1"/>
    </source>
</evidence>
<evidence type="ECO:0000256" key="1">
    <source>
        <dbReference type="SAM" id="MobiDB-lite"/>
    </source>
</evidence>
<dbReference type="AlphaFoldDB" id="A0A9P4Q8F2"/>
<accession>A0A9P4Q8F2</accession>
<comment type="caution">
    <text evidence="2">The sequence shown here is derived from an EMBL/GenBank/DDBJ whole genome shotgun (WGS) entry which is preliminary data.</text>
</comment>
<protein>
    <submittedName>
        <fullName evidence="2">Uncharacterized protein</fullName>
    </submittedName>
</protein>
<name>A0A9P4Q8F2_9PEZI</name>
<organism evidence="2 3">
    <name type="scientific">Polychaeton citri CBS 116435</name>
    <dbReference type="NCBI Taxonomy" id="1314669"/>
    <lineage>
        <taxon>Eukaryota</taxon>
        <taxon>Fungi</taxon>
        <taxon>Dikarya</taxon>
        <taxon>Ascomycota</taxon>
        <taxon>Pezizomycotina</taxon>
        <taxon>Dothideomycetes</taxon>
        <taxon>Dothideomycetidae</taxon>
        <taxon>Capnodiales</taxon>
        <taxon>Capnodiaceae</taxon>
        <taxon>Polychaeton</taxon>
    </lineage>
</organism>
<gene>
    <name evidence="2" type="ORF">K431DRAFT_285174</name>
</gene>
<dbReference type="EMBL" id="MU003793">
    <property type="protein sequence ID" value="KAF2721133.1"/>
    <property type="molecule type" value="Genomic_DNA"/>
</dbReference>
<sequence length="191" mass="21714">MPSSSAGITSEELELIKAFRRVYINLRHCGVVSQLEMIIEEYAELLDLLPSELLDRILPPEQHIWMTLHERETVKAQQDAWRQTDDAVFRIKLHKRFWNSSATLADVSELLASKCRFEEAMRWNLIAQELDMLGDKMWEDLGSEGTGDGSVTSETRSASDSSSSLHLDHSSSSDPDDGFDTFIRNTRRGLV</sequence>